<protein>
    <submittedName>
        <fullName evidence="5">Choloylglycine hydrolase</fullName>
    </submittedName>
</protein>
<evidence type="ECO:0000259" key="4">
    <source>
        <dbReference type="Pfam" id="PF02275"/>
    </source>
</evidence>
<evidence type="ECO:0000313" key="6">
    <source>
        <dbReference type="Proteomes" id="UP000184268"/>
    </source>
</evidence>
<feature type="domain" description="Choloylglycine hydrolase/NAAA C-terminal" evidence="4">
    <location>
        <begin position="28"/>
        <end position="265"/>
    </location>
</feature>
<dbReference type="PANTHER" id="PTHR35527:SF2">
    <property type="entry name" value="HYDROLASE"/>
    <property type="match status" value="1"/>
</dbReference>
<dbReference type="Pfam" id="PF02275">
    <property type="entry name" value="CBAH"/>
    <property type="match status" value="1"/>
</dbReference>
<keyword evidence="6" id="KW-1185">Reference proteome</keyword>
<sequence>MAQFSKKLLLVASVATALSGFSTAASACSRIVWETEEHGVFVSRTMDWMEENQPTIDVRAKGQSYRGYDGDDALEWTAKYASIGATLYGVGLVDGFNEVGFSANALYLDEEVPGEKQAGKDQIVNARFVAYLLDSFATVKEALENIESLQIQQFSVDGMAMRGHYSLQDASGDAAVLEYIDGQWQVYHGKQYNVMTNSPTFAEHLANWESSKPESKADVHGNFALPGNINSAQRFIWNRYMFEQLEQPSSYTNGLAKLDSVTYKIPLDAANRELGGVMTGYATIYGVVYNLDQQVLNMRYQFGDTFTHFSVDLKRLNDGHNYSIPADRPDLFGDVTERMEQRDGVMAQFRIDG</sequence>
<evidence type="ECO:0000256" key="1">
    <source>
        <dbReference type="ARBA" id="ARBA00006625"/>
    </source>
</evidence>
<comment type="similarity">
    <text evidence="1">Belongs to the peptidase C59 family.</text>
</comment>
<evidence type="ECO:0000256" key="3">
    <source>
        <dbReference type="SAM" id="SignalP"/>
    </source>
</evidence>
<dbReference type="InterPro" id="IPR052193">
    <property type="entry name" value="Peptidase_C59"/>
</dbReference>
<organism evidence="5 6">
    <name type="scientific">Ferrimonas marina</name>
    <dbReference type="NCBI Taxonomy" id="299255"/>
    <lineage>
        <taxon>Bacteria</taxon>
        <taxon>Pseudomonadati</taxon>
        <taxon>Pseudomonadota</taxon>
        <taxon>Gammaproteobacteria</taxon>
        <taxon>Alteromonadales</taxon>
        <taxon>Ferrimonadaceae</taxon>
        <taxon>Ferrimonas</taxon>
    </lineage>
</organism>
<dbReference type="AlphaFoldDB" id="A0A1M5S0H5"/>
<keyword evidence="3" id="KW-0732">Signal</keyword>
<dbReference type="OrthoDB" id="1265391at2"/>
<reference evidence="6" key="1">
    <citation type="submission" date="2016-11" db="EMBL/GenBank/DDBJ databases">
        <authorList>
            <person name="Varghese N."/>
            <person name="Submissions S."/>
        </authorList>
    </citation>
    <scope>NUCLEOTIDE SEQUENCE [LARGE SCALE GENOMIC DNA]</scope>
    <source>
        <strain evidence="6">DSM 16917</strain>
    </source>
</reference>
<dbReference type="RefSeq" id="WP_067659311.1">
    <property type="nucleotide sequence ID" value="NZ_FQXG01000002.1"/>
</dbReference>
<dbReference type="SUPFAM" id="SSF56235">
    <property type="entry name" value="N-terminal nucleophile aminohydrolases (Ntn hydrolases)"/>
    <property type="match status" value="1"/>
</dbReference>
<accession>A0A1M5S0H5</accession>
<dbReference type="STRING" id="299255.SAMN02745129_1820"/>
<proteinExistence type="inferred from homology"/>
<feature type="signal peptide" evidence="3">
    <location>
        <begin position="1"/>
        <end position="27"/>
    </location>
</feature>
<name>A0A1M5S0H5_9GAMM</name>
<evidence type="ECO:0000256" key="2">
    <source>
        <dbReference type="ARBA" id="ARBA00022801"/>
    </source>
</evidence>
<keyword evidence="2 5" id="KW-0378">Hydrolase</keyword>
<dbReference type="InterPro" id="IPR029132">
    <property type="entry name" value="CBAH/NAAA_C"/>
</dbReference>
<evidence type="ECO:0000313" key="5">
    <source>
        <dbReference type="EMBL" id="SHH31828.1"/>
    </source>
</evidence>
<dbReference type="PROSITE" id="PS51257">
    <property type="entry name" value="PROKAR_LIPOPROTEIN"/>
    <property type="match status" value="1"/>
</dbReference>
<feature type="chain" id="PRO_5009913616" evidence="3">
    <location>
        <begin position="28"/>
        <end position="353"/>
    </location>
</feature>
<dbReference type="Gene3D" id="3.60.60.10">
    <property type="entry name" value="Penicillin V Acylase, Chain A"/>
    <property type="match status" value="1"/>
</dbReference>
<dbReference type="EMBL" id="FQXG01000002">
    <property type="protein sequence ID" value="SHH31828.1"/>
    <property type="molecule type" value="Genomic_DNA"/>
</dbReference>
<dbReference type="GO" id="GO:0016787">
    <property type="term" value="F:hydrolase activity"/>
    <property type="evidence" value="ECO:0007669"/>
    <property type="project" value="UniProtKB-KW"/>
</dbReference>
<dbReference type="Proteomes" id="UP000184268">
    <property type="component" value="Unassembled WGS sequence"/>
</dbReference>
<dbReference type="PANTHER" id="PTHR35527">
    <property type="entry name" value="CHOLOYLGLYCINE HYDROLASE"/>
    <property type="match status" value="1"/>
</dbReference>
<gene>
    <name evidence="5" type="ORF">SAMN02745129_1820</name>
</gene>
<dbReference type="InterPro" id="IPR029055">
    <property type="entry name" value="Ntn_hydrolases_N"/>
</dbReference>